<gene>
    <name evidence="4" type="ORF">L1049_002676</name>
</gene>
<evidence type="ECO:0000259" key="2">
    <source>
        <dbReference type="Pfam" id="PF05282"/>
    </source>
</evidence>
<feature type="domain" description="AAR2 C-terminal" evidence="2">
    <location>
        <begin position="191"/>
        <end position="364"/>
    </location>
</feature>
<dbReference type="Gene3D" id="1.25.40.550">
    <property type="entry name" value="Aar2, C-terminal domain-like"/>
    <property type="match status" value="1"/>
</dbReference>
<sequence>MDSETALEFVKHGATLLLLDVPQYTLIGIDTQMFSVGPVFKGIKMVPPGPHFVYYSSSSRDGKEFSPMIGFFIDTCPSEVMIRKWDQQEERLVKLSEEEEERYRQAVNSLEFDRQLGPYTLSQYGDWKRLSNYITKSTIERIEPIGGEITVTCESGMVGNETAMEKALSEQLRSSKFSTSVEKSEMRGCYYTSIPRFIKRKGICGQELTSLNLDKSQLLESILIKDYGGAEDLLLGELQFSFIAFMMGQSLEAFLQWKSLVSLLFGCTEAPFHTRTQLFTKFIKVIYYQLKYGFQKDSTDMIGAEKGASALLDDLWFSSDSFLHHLCKDFFSLVQDASFVDGDLLSWTRKFKELLENSLGWDFQQNSAVDGIRFEEGDEVSILQTPCDSVVIASRDGVNSGFCPYLQASRSYARGGRSNYDLFGNGKPGDQEFRKAWEKGMDEESCLWTGSEDESDTDEGRSRLEDEIKKVKQKAKEHSDLIDADDSDELRSIWSGSDEEKTLWTGSEGDDDDDIPTEAHPNESSDTYIDKLFEFEETPKYRTISELLKDEKEPEELSPGKQARKLAVENALKKLKKGPDGRYTNVWEVMSDLDILIGAFENIVSGPEYAELRQGGPKKLNMQFFKDIQARMRDPNYKYSPELKLKPKSKLVSRKKWQKAQSRRRKAQKR</sequence>
<feature type="domain" description="AAR2 N-terminal" evidence="3">
    <location>
        <begin position="13"/>
        <end position="144"/>
    </location>
</feature>
<dbReference type="CDD" id="cd13778">
    <property type="entry name" value="Aar2_C"/>
    <property type="match status" value="1"/>
</dbReference>
<organism evidence="4 5">
    <name type="scientific">Liquidambar formosana</name>
    <name type="common">Formosan gum</name>
    <dbReference type="NCBI Taxonomy" id="63359"/>
    <lineage>
        <taxon>Eukaryota</taxon>
        <taxon>Viridiplantae</taxon>
        <taxon>Streptophyta</taxon>
        <taxon>Embryophyta</taxon>
        <taxon>Tracheophyta</taxon>
        <taxon>Spermatophyta</taxon>
        <taxon>Magnoliopsida</taxon>
        <taxon>eudicotyledons</taxon>
        <taxon>Gunneridae</taxon>
        <taxon>Pentapetalae</taxon>
        <taxon>Saxifragales</taxon>
        <taxon>Altingiaceae</taxon>
        <taxon>Liquidambar</taxon>
    </lineage>
</organism>
<dbReference type="InterPro" id="IPR033647">
    <property type="entry name" value="Aar2_N"/>
</dbReference>
<dbReference type="PANTHER" id="PTHR38393">
    <property type="entry name" value="GLUTAMYL-TRNA (GLN) AMIDOTRANSFERASE SUBUNIT C"/>
    <property type="match status" value="1"/>
</dbReference>
<feature type="region of interest" description="Disordered" evidence="1">
    <location>
        <begin position="636"/>
        <end position="670"/>
    </location>
</feature>
<dbReference type="Gene3D" id="2.60.34.20">
    <property type="match status" value="1"/>
</dbReference>
<evidence type="ECO:0000259" key="3">
    <source>
        <dbReference type="Pfam" id="PF20981"/>
    </source>
</evidence>
<dbReference type="Pfam" id="PF05282">
    <property type="entry name" value="AAR2"/>
    <property type="match status" value="1"/>
</dbReference>
<dbReference type="EMBL" id="JBBPBK010000013">
    <property type="protein sequence ID" value="KAK9272305.1"/>
    <property type="molecule type" value="Genomic_DNA"/>
</dbReference>
<dbReference type="CDD" id="cd13777">
    <property type="entry name" value="Aar2_N"/>
    <property type="match status" value="1"/>
</dbReference>
<evidence type="ECO:0000256" key="1">
    <source>
        <dbReference type="SAM" id="MobiDB-lite"/>
    </source>
</evidence>
<dbReference type="AlphaFoldDB" id="A0AAP0NG81"/>
<dbReference type="FunFam" id="2.60.34.20:FF:000001">
    <property type="entry name" value="protein AAR2 homolog"/>
    <property type="match status" value="1"/>
</dbReference>
<proteinExistence type="predicted"/>
<dbReference type="InterPro" id="IPR033648">
    <property type="entry name" value="AAR2_C"/>
</dbReference>
<reference evidence="4 5" key="1">
    <citation type="journal article" date="2024" name="Plant J.">
        <title>Genome sequences and population genomics reveal climatic adaptation and genomic divergence between two closely related sweetgum species.</title>
        <authorList>
            <person name="Xu W.Q."/>
            <person name="Ren C.Q."/>
            <person name="Zhang X.Y."/>
            <person name="Comes H.P."/>
            <person name="Liu X.H."/>
            <person name="Li Y.G."/>
            <person name="Kettle C.J."/>
            <person name="Jalonen R."/>
            <person name="Gaisberger H."/>
            <person name="Ma Y.Z."/>
            <person name="Qiu Y.X."/>
        </authorList>
    </citation>
    <scope>NUCLEOTIDE SEQUENCE [LARGE SCALE GENOMIC DNA]</scope>
    <source>
        <strain evidence="4">Hangzhou</strain>
    </source>
</reference>
<name>A0AAP0NG81_LIQFO</name>
<keyword evidence="5" id="KW-1185">Reference proteome</keyword>
<dbReference type="Proteomes" id="UP001415857">
    <property type="component" value="Unassembled WGS sequence"/>
</dbReference>
<dbReference type="PANTHER" id="PTHR38393:SF1">
    <property type="entry name" value="GLUTAMYL-TRNA (GLN) AMIDOTRANSFERASE SUBUNIT C"/>
    <property type="match status" value="1"/>
</dbReference>
<dbReference type="InterPro" id="IPR038514">
    <property type="entry name" value="AAR2_C_sf"/>
</dbReference>
<evidence type="ECO:0000313" key="5">
    <source>
        <dbReference type="Proteomes" id="UP001415857"/>
    </source>
</evidence>
<comment type="caution">
    <text evidence="4">The sequence shown here is derived from an EMBL/GenBank/DDBJ whole genome shotgun (WGS) entry which is preliminary data.</text>
</comment>
<evidence type="ECO:0000313" key="4">
    <source>
        <dbReference type="EMBL" id="KAK9272305.1"/>
    </source>
</evidence>
<dbReference type="FunFam" id="1.25.40.550:FF:000002">
    <property type="entry name" value="AAR2 protein family"/>
    <property type="match status" value="1"/>
</dbReference>
<dbReference type="Pfam" id="PF20981">
    <property type="entry name" value="AAR2_1st"/>
    <property type="match status" value="1"/>
</dbReference>
<feature type="compositionally biased region" description="Basic and acidic residues" evidence="1">
    <location>
        <begin position="636"/>
        <end position="645"/>
    </location>
</feature>
<accession>A0AAP0NG81</accession>
<evidence type="ECO:0008006" key="6">
    <source>
        <dbReference type="Google" id="ProtNLM"/>
    </source>
</evidence>
<feature type="region of interest" description="Disordered" evidence="1">
    <location>
        <begin position="490"/>
        <end position="524"/>
    </location>
</feature>
<dbReference type="InterPro" id="IPR038516">
    <property type="entry name" value="AAR2_N_sf"/>
</dbReference>
<protein>
    <recommendedName>
        <fullName evidence="6">Protein AAR2 homolog</fullName>
    </recommendedName>
</protein>
<feature type="compositionally biased region" description="Basic residues" evidence="1">
    <location>
        <begin position="646"/>
        <end position="670"/>
    </location>
</feature>